<accession>A0A3P1V306</accession>
<evidence type="ECO:0000313" key="3">
    <source>
        <dbReference type="Proteomes" id="UP000271272"/>
    </source>
</evidence>
<keyword evidence="3" id="KW-1185">Reference proteome</keyword>
<evidence type="ECO:0008006" key="4">
    <source>
        <dbReference type="Google" id="ProtNLM"/>
    </source>
</evidence>
<dbReference type="EMBL" id="RQZC01000015">
    <property type="protein sequence ID" value="RRD28602.1"/>
    <property type="molecule type" value="Genomic_DNA"/>
</dbReference>
<comment type="caution">
    <text evidence="2">The sequence shown here is derived from an EMBL/GenBank/DDBJ whole genome shotgun (WGS) entry which is preliminary data.</text>
</comment>
<proteinExistence type="predicted"/>
<feature type="region of interest" description="Disordered" evidence="1">
    <location>
        <begin position="110"/>
        <end position="141"/>
    </location>
</feature>
<dbReference type="InterPro" id="IPR011335">
    <property type="entry name" value="Restrct_endonuc-II-like"/>
</dbReference>
<gene>
    <name evidence="2" type="ORF">EII10_08975</name>
</gene>
<dbReference type="AlphaFoldDB" id="A0A3P1V306"/>
<evidence type="ECO:0000313" key="2">
    <source>
        <dbReference type="EMBL" id="RRD28602.1"/>
    </source>
</evidence>
<protein>
    <recommendedName>
        <fullName evidence="4">DUF559 domain-containing protein</fullName>
    </recommendedName>
</protein>
<reference evidence="2 3" key="1">
    <citation type="submission" date="2018-11" db="EMBL/GenBank/DDBJ databases">
        <title>Genomes From Bacteria Associated with the Canine Oral Cavity: a Test Case for Automated Genome-Based Taxonomic Assignment.</title>
        <authorList>
            <person name="Coil D.A."/>
            <person name="Jospin G."/>
            <person name="Darling A.E."/>
            <person name="Wallis C."/>
            <person name="Davis I.J."/>
            <person name="Harris S."/>
            <person name="Eisen J.A."/>
            <person name="Holcombe L.J."/>
            <person name="O'Flynn C."/>
        </authorList>
    </citation>
    <scope>NUCLEOTIDE SEQUENCE [LARGE SCALE GENOMIC DNA]</scope>
    <source>
        <strain evidence="2 3">OH5050</strain>
    </source>
</reference>
<feature type="compositionally biased region" description="Basic residues" evidence="1">
    <location>
        <begin position="131"/>
        <end position="141"/>
    </location>
</feature>
<evidence type="ECO:0000256" key="1">
    <source>
        <dbReference type="SAM" id="MobiDB-lite"/>
    </source>
</evidence>
<dbReference type="RefSeq" id="WP_124934166.1">
    <property type="nucleotide sequence ID" value="NZ_JAGFOU010000021.1"/>
</dbReference>
<dbReference type="SUPFAM" id="SSF52980">
    <property type="entry name" value="Restriction endonuclease-like"/>
    <property type="match status" value="1"/>
</dbReference>
<sequence length="370" mass="41114">METVPVFFSSAYLGSHQPAPSAKLKIRDGAYIEPLDLSEPAWQLKARVTRARCQAALHCSRTDAVLSHEAAAFIHGLPLWEAEPDITTIQRTAPRRVTYLYPVVDYPHADGPAEAGRTHPGPTHPGPPRPRPTRPGRRAVHRRRVRILPEEDIVYVDGLRVTGLERTVLDCARELHPRDALVVVDGHLRGRALACGSDDVDDPRYRSAEKEARACLLARLEALKGGGARRGIKRARTIVEQASARAESPLESALRWVILQAGFPAPVLQMRVHAPHGRYRVDLAWPRHRILVEADGLLKYSGQDGRALAREKVREDDLRRLGTVLRFIWVDVAALTPVVEELARAFPDDVVANLHPVPGLQPPPDLRQFA</sequence>
<dbReference type="OrthoDB" id="3258696at2"/>
<name>A0A3P1V306_9ACTO</name>
<dbReference type="Proteomes" id="UP000271272">
    <property type="component" value="Unassembled WGS sequence"/>
</dbReference>
<organism evidence="2 3">
    <name type="scientific">Actinomyces bowdenii</name>
    <dbReference type="NCBI Taxonomy" id="131109"/>
    <lineage>
        <taxon>Bacteria</taxon>
        <taxon>Bacillati</taxon>
        <taxon>Actinomycetota</taxon>
        <taxon>Actinomycetes</taxon>
        <taxon>Actinomycetales</taxon>
        <taxon>Actinomycetaceae</taxon>
        <taxon>Actinomyces</taxon>
    </lineage>
</organism>